<dbReference type="STRING" id="76728.AQ490_09570"/>
<protein>
    <submittedName>
        <fullName evidence="5">Carbohydrate kinase</fullName>
    </submittedName>
</protein>
<dbReference type="PANTHER" id="PTHR43320:SF2">
    <property type="entry name" value="2-DEHYDRO-3-DEOXYGLUCONOKINASE_2-DEHYDRO-3-DEOXYGALACTONOKINASE"/>
    <property type="match status" value="1"/>
</dbReference>
<dbReference type="CDD" id="cd01166">
    <property type="entry name" value="KdgK"/>
    <property type="match status" value="1"/>
</dbReference>
<organism evidence="5 6">
    <name type="scientific">Wenjunlia vitaminophila</name>
    <name type="common">Streptomyces vitaminophilus</name>
    <dbReference type="NCBI Taxonomy" id="76728"/>
    <lineage>
        <taxon>Bacteria</taxon>
        <taxon>Bacillati</taxon>
        <taxon>Actinomycetota</taxon>
        <taxon>Actinomycetes</taxon>
        <taxon>Kitasatosporales</taxon>
        <taxon>Streptomycetaceae</taxon>
        <taxon>Wenjunlia</taxon>
    </lineage>
</organism>
<dbReference type="eggNOG" id="COG0524">
    <property type="taxonomic scope" value="Bacteria"/>
</dbReference>
<dbReference type="InterPro" id="IPR011611">
    <property type="entry name" value="PfkB_dom"/>
</dbReference>
<dbReference type="SUPFAM" id="SSF53613">
    <property type="entry name" value="Ribokinase-like"/>
    <property type="match status" value="1"/>
</dbReference>
<keyword evidence="2" id="KW-0808">Transferase</keyword>
<dbReference type="Proteomes" id="UP000050867">
    <property type="component" value="Unassembled WGS sequence"/>
</dbReference>
<dbReference type="GO" id="GO:0016301">
    <property type="term" value="F:kinase activity"/>
    <property type="evidence" value="ECO:0007669"/>
    <property type="project" value="UniProtKB-KW"/>
</dbReference>
<dbReference type="Gene3D" id="3.40.1190.20">
    <property type="match status" value="1"/>
</dbReference>
<accession>A0A0T6LMX0</accession>
<dbReference type="InterPro" id="IPR052700">
    <property type="entry name" value="Carb_kinase_PfkB-like"/>
</dbReference>
<keyword evidence="3 5" id="KW-0418">Kinase</keyword>
<dbReference type="AlphaFoldDB" id="A0A0T6LMX0"/>
<proteinExistence type="inferred from homology"/>
<comment type="caution">
    <text evidence="5">The sequence shown here is derived from an EMBL/GenBank/DDBJ whole genome shotgun (WGS) entry which is preliminary data.</text>
</comment>
<keyword evidence="6" id="KW-1185">Reference proteome</keyword>
<dbReference type="Pfam" id="PF00294">
    <property type="entry name" value="PfkB"/>
    <property type="match status" value="1"/>
</dbReference>
<gene>
    <name evidence="5" type="ORF">AQ490_09570</name>
</gene>
<evidence type="ECO:0000256" key="2">
    <source>
        <dbReference type="ARBA" id="ARBA00022679"/>
    </source>
</evidence>
<evidence type="ECO:0000313" key="6">
    <source>
        <dbReference type="Proteomes" id="UP000050867"/>
    </source>
</evidence>
<evidence type="ECO:0000259" key="4">
    <source>
        <dbReference type="Pfam" id="PF00294"/>
    </source>
</evidence>
<evidence type="ECO:0000256" key="1">
    <source>
        <dbReference type="ARBA" id="ARBA00010688"/>
    </source>
</evidence>
<sequence length="325" mass="34521">MVTFVPEHTGPLADAPTFHRGVGGAESNVACYLALSGHSTRWISRVGADGFGDHLVAEIAAAGVDVDWVRRDPTRPTGIYFKERLPGRTAVTYYRAGSAATVMSPELVPRQLAWSGRVLHLSGITAALSASCRELVRELTRRAAGRPLVSFDVNYRPSLWKGPRHPGELLELARGCDIVFVGEDEAEAAWGTTGAAELRAALPEPGTLVVKQGATGAVAHVRRPDGTDDRHFEPALHVDVVEPVGAGDAFAAGFLSAALRGLPPAARLRHGHVLAAVSLTVPADLGRPPSRAVADRLAAMDEDAWRALRLGPGWAERPGTVEDRS</sequence>
<evidence type="ECO:0000256" key="3">
    <source>
        <dbReference type="ARBA" id="ARBA00022777"/>
    </source>
</evidence>
<feature type="domain" description="Carbohydrate kinase PfkB" evidence="4">
    <location>
        <begin position="6"/>
        <end position="281"/>
    </location>
</feature>
<dbReference type="EMBL" id="LLZU01000038">
    <property type="protein sequence ID" value="KRV47196.1"/>
    <property type="molecule type" value="Genomic_DNA"/>
</dbReference>
<reference evidence="5 6" key="1">
    <citation type="submission" date="2015-10" db="EMBL/GenBank/DDBJ databases">
        <title>Draft genome sequence of pyrrolomycin-producing Streptomyces vitaminophilus.</title>
        <authorList>
            <person name="Graham D.E."/>
            <person name="Mahan K.M."/>
            <person name="Klingeman D.M."/>
            <person name="Hettich R.L."/>
            <person name="Parry R.J."/>
        </authorList>
    </citation>
    <scope>NUCLEOTIDE SEQUENCE [LARGE SCALE GENOMIC DNA]</scope>
    <source>
        <strain evidence="5 6">ATCC 31673</strain>
    </source>
</reference>
<comment type="similarity">
    <text evidence="1">Belongs to the carbohydrate kinase PfkB family.</text>
</comment>
<name>A0A0T6LMX0_WENVI</name>
<evidence type="ECO:0000313" key="5">
    <source>
        <dbReference type="EMBL" id="KRV47196.1"/>
    </source>
</evidence>
<dbReference type="InterPro" id="IPR029056">
    <property type="entry name" value="Ribokinase-like"/>
</dbReference>
<dbReference type="PANTHER" id="PTHR43320">
    <property type="entry name" value="SUGAR KINASE"/>
    <property type="match status" value="1"/>
</dbReference>